<organism evidence="1 2">
    <name type="scientific">Trichuris trichiura</name>
    <name type="common">Whipworm</name>
    <name type="synonym">Trichocephalus trichiurus</name>
    <dbReference type="NCBI Taxonomy" id="36087"/>
    <lineage>
        <taxon>Eukaryota</taxon>
        <taxon>Metazoa</taxon>
        <taxon>Ecdysozoa</taxon>
        <taxon>Nematoda</taxon>
        <taxon>Enoplea</taxon>
        <taxon>Dorylaimia</taxon>
        <taxon>Trichinellida</taxon>
        <taxon>Trichuridae</taxon>
        <taxon>Trichuris</taxon>
    </lineage>
</organism>
<accession>A0A077ZJ05</accession>
<reference evidence="1" key="2">
    <citation type="submission" date="2014-03" db="EMBL/GenBank/DDBJ databases">
        <title>The whipworm genome and dual-species transcriptomics of an intimate host-pathogen interaction.</title>
        <authorList>
            <person name="Foth B.J."/>
            <person name="Tsai I.J."/>
            <person name="Reid A.J."/>
            <person name="Bancroft A.J."/>
            <person name="Nichol S."/>
            <person name="Tracey A."/>
            <person name="Holroyd N."/>
            <person name="Cotton J.A."/>
            <person name="Stanley E.J."/>
            <person name="Zarowiecki M."/>
            <person name="Liu J.Z."/>
            <person name="Huckvale T."/>
            <person name="Cooper P.J."/>
            <person name="Grencis R.K."/>
            <person name="Berriman M."/>
        </authorList>
    </citation>
    <scope>NUCLEOTIDE SEQUENCE [LARGE SCALE GENOMIC DNA]</scope>
</reference>
<reference evidence="1" key="1">
    <citation type="submission" date="2014-01" db="EMBL/GenBank/DDBJ databases">
        <authorList>
            <person name="Aslett M."/>
        </authorList>
    </citation>
    <scope>NUCLEOTIDE SEQUENCE</scope>
</reference>
<evidence type="ECO:0000313" key="2">
    <source>
        <dbReference type="Proteomes" id="UP000030665"/>
    </source>
</evidence>
<proteinExistence type="predicted"/>
<sequence length="261" mass="30385">MFMLQHSLFNARYQCSKLTKNTRDDFTTYGEILNRKCQCFQFSTFTGDNFKRFTFICGLQTRNDAALQLKLLNKLKLIAKIIEESNHLRNLKHDTEMVQQSAKVSLLENDKVSMKRNSENDPIVSQHGRTADSVLTQSQNASLTLWSMTLHSRFCPYRSHLCTKHGGKKHKEGFYPPTKAFSYSKKVSMQQKYWRRLPKPLPRISSTYELASVTSNMYRRYFSVNLVKNAITFQIDSRLELTIISSQKWKRIDSPQASSKN</sequence>
<dbReference type="AlphaFoldDB" id="A0A077ZJ05"/>
<keyword evidence="2" id="KW-1185">Reference proteome</keyword>
<gene>
    <name evidence="1" type="ORF">TTRE_0000874901</name>
</gene>
<dbReference type="EMBL" id="HG807055">
    <property type="protein sequence ID" value="CDW60377.1"/>
    <property type="molecule type" value="Genomic_DNA"/>
</dbReference>
<dbReference type="STRING" id="36087.A0A077ZJ05"/>
<name>A0A077ZJ05_TRITR</name>
<evidence type="ECO:0000313" key="1">
    <source>
        <dbReference type="EMBL" id="CDW60377.1"/>
    </source>
</evidence>
<protein>
    <submittedName>
        <fullName evidence="1">Gag-pol polyprotein</fullName>
    </submittedName>
</protein>
<dbReference type="Proteomes" id="UP000030665">
    <property type="component" value="Unassembled WGS sequence"/>
</dbReference>